<evidence type="ECO:0000256" key="5">
    <source>
        <dbReference type="ARBA" id="ARBA00022840"/>
    </source>
</evidence>
<dbReference type="InterPro" id="IPR027417">
    <property type="entry name" value="P-loop_NTPase"/>
</dbReference>
<dbReference type="InterPro" id="IPR047149">
    <property type="entry name" value="KIF11-like"/>
</dbReference>
<dbReference type="GeneID" id="17356118"/>
<keyword evidence="2" id="KW-0963">Cytoplasm</keyword>
<proteinExistence type="inferred from homology"/>
<reference evidence="13 14" key="1">
    <citation type="journal article" date="2010" name="Plant Cell">
        <title>The Chlorella variabilis NC64A genome reveals adaptation to photosymbiosis, coevolution with viruses, and cryptic sex.</title>
        <authorList>
            <person name="Blanc G."/>
            <person name="Duncan G."/>
            <person name="Agarkova I."/>
            <person name="Borodovsky M."/>
            <person name="Gurnon J."/>
            <person name="Kuo A."/>
            <person name="Lindquist E."/>
            <person name="Lucas S."/>
            <person name="Pangilinan J."/>
            <person name="Polle J."/>
            <person name="Salamov A."/>
            <person name="Terry A."/>
            <person name="Yamada T."/>
            <person name="Dunigan D.D."/>
            <person name="Grigoriev I.V."/>
            <person name="Claverie J.M."/>
            <person name="Van Etten J.L."/>
        </authorList>
    </citation>
    <scope>NUCLEOTIDE SEQUENCE [LARGE SCALE GENOMIC DNA]</scope>
    <source>
        <strain evidence="13 14">NC64A</strain>
    </source>
</reference>
<dbReference type="PANTHER" id="PTHR47970:SF12">
    <property type="entry name" value="KINESIN FAMILY MEMBER 11"/>
    <property type="match status" value="1"/>
</dbReference>
<dbReference type="SMART" id="SM00129">
    <property type="entry name" value="KISc"/>
    <property type="match status" value="1"/>
</dbReference>
<evidence type="ECO:0000259" key="12">
    <source>
        <dbReference type="PROSITE" id="PS50067"/>
    </source>
</evidence>
<dbReference type="GO" id="GO:0008017">
    <property type="term" value="F:microtubule binding"/>
    <property type="evidence" value="ECO:0007669"/>
    <property type="project" value="InterPro"/>
</dbReference>
<dbReference type="Proteomes" id="UP000008141">
    <property type="component" value="Unassembled WGS sequence"/>
</dbReference>
<evidence type="ECO:0000256" key="7">
    <source>
        <dbReference type="ARBA" id="ARBA00023212"/>
    </source>
</evidence>
<dbReference type="GO" id="GO:0051231">
    <property type="term" value="P:spindle elongation"/>
    <property type="evidence" value="ECO:0007669"/>
    <property type="project" value="TreeGrafter"/>
</dbReference>
<dbReference type="eggNOG" id="KOG0243">
    <property type="taxonomic scope" value="Eukaryota"/>
</dbReference>
<keyword evidence="14" id="KW-1185">Reference proteome</keyword>
<keyword evidence="4 10" id="KW-0547">Nucleotide-binding</keyword>
<keyword evidence="6 10" id="KW-0505">Motor protein</keyword>
<feature type="domain" description="Kinesin motor" evidence="12">
    <location>
        <begin position="1"/>
        <end position="264"/>
    </location>
</feature>
<dbReference type="FunFam" id="3.40.850.10:FF:000019">
    <property type="entry name" value="Kinesin-like protein KIN-5D"/>
    <property type="match status" value="1"/>
</dbReference>
<dbReference type="STRING" id="554065.E1ZC46"/>
<dbReference type="PRINTS" id="PR00380">
    <property type="entry name" value="KINESINHEAVY"/>
</dbReference>
<dbReference type="RefSeq" id="XP_005848647.1">
    <property type="nucleotide sequence ID" value="XM_005848585.1"/>
</dbReference>
<dbReference type="GO" id="GO:0008574">
    <property type="term" value="F:plus-end-directed microtubule motor activity"/>
    <property type="evidence" value="ECO:0007669"/>
    <property type="project" value="TreeGrafter"/>
</dbReference>
<gene>
    <name evidence="13" type="ORF">CHLNCDRAFT_48708</name>
</gene>
<dbReference type="AlphaFoldDB" id="E1ZC46"/>
<dbReference type="InterPro" id="IPR019821">
    <property type="entry name" value="Kinesin_motor_CS"/>
</dbReference>
<dbReference type="EMBL" id="GL433841">
    <property type="protein sequence ID" value="EFN56545.1"/>
    <property type="molecule type" value="Genomic_DNA"/>
</dbReference>
<feature type="binding site" evidence="10">
    <location>
        <begin position="60"/>
        <end position="67"/>
    </location>
    <ligand>
        <name>ATP</name>
        <dbReference type="ChEBI" id="CHEBI:30616"/>
    </ligand>
</feature>
<evidence type="ECO:0000256" key="4">
    <source>
        <dbReference type="ARBA" id="ARBA00022741"/>
    </source>
</evidence>
<dbReference type="PROSITE" id="PS00411">
    <property type="entry name" value="KINESIN_MOTOR_1"/>
    <property type="match status" value="1"/>
</dbReference>
<dbReference type="GO" id="GO:0090307">
    <property type="term" value="P:mitotic spindle assembly"/>
    <property type="evidence" value="ECO:0007669"/>
    <property type="project" value="TreeGrafter"/>
</dbReference>
<name>E1ZC46_CHLVA</name>
<dbReference type="KEGG" id="cvr:CHLNCDRAFT_48708"/>
<dbReference type="GO" id="GO:0007018">
    <property type="term" value="P:microtubule-based movement"/>
    <property type="evidence" value="ECO:0007669"/>
    <property type="project" value="InterPro"/>
</dbReference>
<evidence type="ECO:0000256" key="9">
    <source>
        <dbReference type="ARBA" id="ARBA00046159"/>
    </source>
</evidence>
<sequence length="264" mass="28842">MKAVTLTQSVPGSKQQTTRTYHFDKVFPHDTTQEKLYASAISSIVEEVLEGFNCTIFAYGQTGTGKTHTMTGDIGDELSPGAGVIPRAIHQIFAYLDGIASEYSVKCSYLELYNEEITDLLTVGADVPKVRIMEDRSGVVLAGIEESIVKNSHEIFALLEQGSAKRRTAETLLNKQSSRSHSVFIVTVSVREVTPEGDEVIRVGKLYLVDLAGSENITRSGAVEQRAKEAGNINKSLLTLGRVITALVEGQGHVPYRDSKLTRH</sequence>
<dbReference type="GO" id="GO:0005876">
    <property type="term" value="C:spindle microtubule"/>
    <property type="evidence" value="ECO:0007669"/>
    <property type="project" value="TreeGrafter"/>
</dbReference>
<evidence type="ECO:0000256" key="8">
    <source>
        <dbReference type="ARBA" id="ARBA00034704"/>
    </source>
</evidence>
<evidence type="ECO:0000256" key="3">
    <source>
        <dbReference type="ARBA" id="ARBA00022701"/>
    </source>
</evidence>
<dbReference type="InterPro" id="IPR001752">
    <property type="entry name" value="Kinesin_motor_dom"/>
</dbReference>
<evidence type="ECO:0000256" key="1">
    <source>
        <dbReference type="ARBA" id="ARBA00004186"/>
    </source>
</evidence>
<comment type="function">
    <text evidence="9">Responsible for microtubule translocation. May be important for the organization of phragmoplast-specific arrays of microtubules. Plays an essential role in stabilizing the mitotic spindle. Required during mitotic cytokinesis.</text>
</comment>
<keyword evidence="5 10" id="KW-0067">ATP-binding</keyword>
<comment type="subcellular location">
    <subcellularLocation>
        <location evidence="1">Cytoplasm</location>
        <location evidence="1">Cytoskeleton</location>
        <location evidence="1">Spindle</location>
    </subcellularLocation>
</comment>
<keyword evidence="3 11" id="KW-0493">Microtubule</keyword>
<keyword evidence="7" id="KW-0206">Cytoskeleton</keyword>
<dbReference type="PANTHER" id="PTHR47970">
    <property type="entry name" value="KINESIN-LIKE PROTEIN KIF11"/>
    <property type="match status" value="1"/>
</dbReference>
<dbReference type="OMA" id="QVNERTH"/>
<protein>
    <recommendedName>
        <fullName evidence="11">Kinesin-like protein</fullName>
    </recommendedName>
</protein>
<dbReference type="OrthoDB" id="3176171at2759"/>
<comment type="similarity">
    <text evidence="8">Belongs to the TRAFAC class myosin-kinesin ATPase superfamily. Kinesin family. KIN-5/BimC subfamily.</text>
</comment>
<dbReference type="Pfam" id="PF00225">
    <property type="entry name" value="Kinesin"/>
    <property type="match status" value="1"/>
</dbReference>
<dbReference type="PROSITE" id="PS50067">
    <property type="entry name" value="KINESIN_MOTOR_2"/>
    <property type="match status" value="1"/>
</dbReference>
<dbReference type="GO" id="GO:0072686">
    <property type="term" value="C:mitotic spindle"/>
    <property type="evidence" value="ECO:0007669"/>
    <property type="project" value="TreeGrafter"/>
</dbReference>
<dbReference type="InParanoid" id="E1ZC46"/>
<evidence type="ECO:0000256" key="6">
    <source>
        <dbReference type="ARBA" id="ARBA00023175"/>
    </source>
</evidence>
<dbReference type="InterPro" id="IPR036961">
    <property type="entry name" value="Kinesin_motor_dom_sf"/>
</dbReference>
<dbReference type="SUPFAM" id="SSF52540">
    <property type="entry name" value="P-loop containing nucleoside triphosphate hydrolases"/>
    <property type="match status" value="1"/>
</dbReference>
<dbReference type="GO" id="GO:0005524">
    <property type="term" value="F:ATP binding"/>
    <property type="evidence" value="ECO:0007669"/>
    <property type="project" value="UniProtKB-UniRule"/>
</dbReference>
<evidence type="ECO:0000313" key="13">
    <source>
        <dbReference type="EMBL" id="EFN56545.1"/>
    </source>
</evidence>
<organism evidence="14">
    <name type="scientific">Chlorella variabilis</name>
    <name type="common">Green alga</name>
    <dbReference type="NCBI Taxonomy" id="554065"/>
    <lineage>
        <taxon>Eukaryota</taxon>
        <taxon>Viridiplantae</taxon>
        <taxon>Chlorophyta</taxon>
        <taxon>core chlorophytes</taxon>
        <taxon>Trebouxiophyceae</taxon>
        <taxon>Chlorellales</taxon>
        <taxon>Chlorellaceae</taxon>
        <taxon>Chlorella clade</taxon>
        <taxon>Chlorella</taxon>
    </lineage>
</organism>
<evidence type="ECO:0000256" key="10">
    <source>
        <dbReference type="PROSITE-ProRule" id="PRU00283"/>
    </source>
</evidence>
<dbReference type="Gene3D" id="3.40.850.10">
    <property type="entry name" value="Kinesin motor domain"/>
    <property type="match status" value="1"/>
</dbReference>
<evidence type="ECO:0000256" key="2">
    <source>
        <dbReference type="ARBA" id="ARBA00022490"/>
    </source>
</evidence>
<accession>E1ZC46</accession>
<evidence type="ECO:0000313" key="14">
    <source>
        <dbReference type="Proteomes" id="UP000008141"/>
    </source>
</evidence>
<evidence type="ECO:0000256" key="11">
    <source>
        <dbReference type="RuleBase" id="RU000394"/>
    </source>
</evidence>